<feature type="signal peptide" evidence="9">
    <location>
        <begin position="1"/>
        <end position="19"/>
    </location>
</feature>
<evidence type="ECO:0000313" key="11">
    <source>
        <dbReference type="EMBL" id="CUH18441.1"/>
    </source>
</evidence>
<dbReference type="Gene3D" id="3.40.190.10">
    <property type="entry name" value="Periplasmic binding protein-like II"/>
    <property type="match status" value="3"/>
</dbReference>
<dbReference type="PANTHER" id="PTHR11537:SF252">
    <property type="entry name" value="POTASSIUM VOLTAGE-GATED CHANNEL PROTEIN SHAW"/>
    <property type="match status" value="1"/>
</dbReference>
<keyword evidence="2" id="KW-0813">Transport</keyword>
<keyword evidence="3 8" id="KW-0812">Transmembrane</keyword>
<dbReference type="SUPFAM" id="SSF53850">
    <property type="entry name" value="Periplasmic binding protein-like II"/>
    <property type="match status" value="1"/>
</dbReference>
<dbReference type="STRING" id="313367.JSE7799_00437"/>
<keyword evidence="5" id="KW-0406">Ion transport</keyword>
<sequence>MTARFLAAFLIALFPFRLAAQEISVGVIASPPFANEARNGLHDGLAIDLFRLTAEAAGLSYRFTSLAPGSDPAAALVGHDIVLPVEADAKLEERVDISHPFYTATLGIAAPEQPKIFKVLRGFLTLDFLRVILSLSVVLLAVGAIVWLAERRRNAEMFHRDAKRGLGDGFWWAGVTLTTIGYGDKAPRTFLGRTVAMLWMLVGLAVSAALTAAVVTLAGGEGKSGDLPEAVIGKRVAVPADGTAEAFLAGRGVISTVVPDAAAALTAVAQGEADAAVASAPALSFANERGGHGLNITTTRWDPVLIAMAFREADPLGERLNTTLLQVLASEAGQEVVRRWLPDEY</sequence>
<evidence type="ECO:0000256" key="7">
    <source>
        <dbReference type="ARBA" id="ARBA00023303"/>
    </source>
</evidence>
<evidence type="ECO:0000256" key="4">
    <source>
        <dbReference type="ARBA" id="ARBA00022989"/>
    </source>
</evidence>
<evidence type="ECO:0000256" key="6">
    <source>
        <dbReference type="ARBA" id="ARBA00023136"/>
    </source>
</evidence>
<keyword evidence="7" id="KW-0407">Ion channel</keyword>
<feature type="transmembrane region" description="Helical" evidence="8">
    <location>
        <begin position="195"/>
        <end position="218"/>
    </location>
</feature>
<evidence type="ECO:0000259" key="10">
    <source>
        <dbReference type="Pfam" id="PF07885"/>
    </source>
</evidence>
<dbReference type="GO" id="GO:0001508">
    <property type="term" value="P:action potential"/>
    <property type="evidence" value="ECO:0007669"/>
    <property type="project" value="TreeGrafter"/>
</dbReference>
<dbReference type="AlphaFoldDB" id="A0A0M7B7D9"/>
<dbReference type="SUPFAM" id="SSF81324">
    <property type="entry name" value="Voltage-gated potassium channels"/>
    <property type="match status" value="1"/>
</dbReference>
<dbReference type="InterPro" id="IPR028325">
    <property type="entry name" value="VG_K_chnl"/>
</dbReference>
<dbReference type="RefSeq" id="WP_055662141.1">
    <property type="nucleotide sequence ID" value="NZ_CYPR01000021.1"/>
</dbReference>
<evidence type="ECO:0000256" key="5">
    <source>
        <dbReference type="ARBA" id="ARBA00023065"/>
    </source>
</evidence>
<keyword evidence="4 8" id="KW-1133">Transmembrane helix</keyword>
<dbReference type="OrthoDB" id="9768183at2"/>
<dbReference type="PRINTS" id="PR00169">
    <property type="entry name" value="KCHANNEL"/>
</dbReference>
<evidence type="ECO:0000256" key="8">
    <source>
        <dbReference type="SAM" id="Phobius"/>
    </source>
</evidence>
<protein>
    <submittedName>
        <fullName evidence="11">Bacterial extracellular solute-binding proteins, family 3</fullName>
    </submittedName>
</protein>
<evidence type="ECO:0000256" key="3">
    <source>
        <dbReference type="ARBA" id="ARBA00022692"/>
    </source>
</evidence>
<dbReference type="PANTHER" id="PTHR11537">
    <property type="entry name" value="VOLTAGE-GATED POTASSIUM CHANNEL"/>
    <property type="match status" value="1"/>
</dbReference>
<dbReference type="InterPro" id="IPR013099">
    <property type="entry name" value="K_chnl_dom"/>
</dbReference>
<evidence type="ECO:0000256" key="9">
    <source>
        <dbReference type="SAM" id="SignalP"/>
    </source>
</evidence>
<dbReference type="GO" id="GO:0008076">
    <property type="term" value="C:voltage-gated potassium channel complex"/>
    <property type="evidence" value="ECO:0007669"/>
    <property type="project" value="InterPro"/>
</dbReference>
<feature type="chain" id="PRO_5005810143" evidence="9">
    <location>
        <begin position="20"/>
        <end position="345"/>
    </location>
</feature>
<dbReference type="Gene3D" id="1.10.287.70">
    <property type="match status" value="1"/>
</dbReference>
<name>A0A0M7B7D9_9RHOB</name>
<dbReference type="Pfam" id="PF07885">
    <property type="entry name" value="Ion_trans_2"/>
    <property type="match status" value="1"/>
</dbReference>
<keyword evidence="9" id="KW-0732">Signal</keyword>
<feature type="transmembrane region" description="Helical" evidence="8">
    <location>
        <begin position="128"/>
        <end position="149"/>
    </location>
</feature>
<dbReference type="GO" id="GO:0005251">
    <property type="term" value="F:delayed rectifier potassium channel activity"/>
    <property type="evidence" value="ECO:0007669"/>
    <property type="project" value="TreeGrafter"/>
</dbReference>
<proteinExistence type="predicted"/>
<dbReference type="Proteomes" id="UP000049455">
    <property type="component" value="Unassembled WGS sequence"/>
</dbReference>
<evidence type="ECO:0000256" key="2">
    <source>
        <dbReference type="ARBA" id="ARBA00022448"/>
    </source>
</evidence>
<evidence type="ECO:0000313" key="12">
    <source>
        <dbReference type="Proteomes" id="UP000049455"/>
    </source>
</evidence>
<evidence type="ECO:0000256" key="1">
    <source>
        <dbReference type="ARBA" id="ARBA00004141"/>
    </source>
</evidence>
<dbReference type="EMBL" id="CYPR01000021">
    <property type="protein sequence ID" value="CUH18441.1"/>
    <property type="molecule type" value="Genomic_DNA"/>
</dbReference>
<organism evidence="11 12">
    <name type="scientific">Jannaschia seosinensis</name>
    <dbReference type="NCBI Taxonomy" id="313367"/>
    <lineage>
        <taxon>Bacteria</taxon>
        <taxon>Pseudomonadati</taxon>
        <taxon>Pseudomonadota</taxon>
        <taxon>Alphaproteobacteria</taxon>
        <taxon>Rhodobacterales</taxon>
        <taxon>Roseobacteraceae</taxon>
        <taxon>Jannaschia</taxon>
    </lineage>
</organism>
<keyword evidence="12" id="KW-1185">Reference proteome</keyword>
<accession>A0A0M7B7D9</accession>
<keyword evidence="6 8" id="KW-0472">Membrane</keyword>
<reference evidence="11 12" key="1">
    <citation type="submission" date="2015-09" db="EMBL/GenBank/DDBJ databases">
        <authorList>
            <person name="Jackson K.R."/>
            <person name="Lunt B.L."/>
            <person name="Fisher J.N.B."/>
            <person name="Gardner A.V."/>
            <person name="Bailey M.E."/>
            <person name="Deus L.M."/>
            <person name="Earl A.S."/>
            <person name="Gibby P.D."/>
            <person name="Hartmann K.A."/>
            <person name="Liu J.E."/>
            <person name="Manci A.M."/>
            <person name="Nielsen D.A."/>
            <person name="Solomon M.B."/>
            <person name="Breakwell D.P."/>
            <person name="Burnett S.H."/>
            <person name="Grose J.H."/>
        </authorList>
    </citation>
    <scope>NUCLEOTIDE SEQUENCE [LARGE SCALE GENOMIC DNA]</scope>
    <source>
        <strain evidence="11 12">CECT 7799</strain>
    </source>
</reference>
<gene>
    <name evidence="11" type="ORF">JSE7799_00437</name>
</gene>
<feature type="domain" description="Potassium channel" evidence="10">
    <location>
        <begin position="149"/>
        <end position="216"/>
    </location>
</feature>
<comment type="subcellular location">
    <subcellularLocation>
        <location evidence="1">Membrane</location>
        <topology evidence="1">Multi-pass membrane protein</topology>
    </subcellularLocation>
</comment>